<feature type="non-terminal residue" evidence="1">
    <location>
        <position position="1"/>
    </location>
</feature>
<gene>
    <name evidence="1" type="ORF">L9F63_008038</name>
</gene>
<name>A0AAD8E2F9_DIPPU</name>
<feature type="non-terminal residue" evidence="1">
    <location>
        <position position="52"/>
    </location>
</feature>
<sequence length="52" mass="6311">LQFGPTRFQRFLTVWDVDFFIDCRMAAQEVVSLERSTTREFHQNLKIYEDIL</sequence>
<protein>
    <submittedName>
        <fullName evidence="1">Uncharacterized protein</fullName>
    </submittedName>
</protein>
<proteinExistence type="predicted"/>
<dbReference type="AlphaFoldDB" id="A0AAD8E2F9"/>
<accession>A0AAD8E2F9</accession>
<dbReference type="EMBL" id="JASPKZ010010261">
    <property type="protein sequence ID" value="KAJ9574813.1"/>
    <property type="molecule type" value="Genomic_DNA"/>
</dbReference>
<evidence type="ECO:0000313" key="1">
    <source>
        <dbReference type="EMBL" id="KAJ9574813.1"/>
    </source>
</evidence>
<evidence type="ECO:0000313" key="2">
    <source>
        <dbReference type="Proteomes" id="UP001233999"/>
    </source>
</evidence>
<reference evidence="1" key="2">
    <citation type="submission" date="2023-05" db="EMBL/GenBank/DDBJ databases">
        <authorList>
            <person name="Fouks B."/>
        </authorList>
    </citation>
    <scope>NUCLEOTIDE SEQUENCE</scope>
    <source>
        <strain evidence="1">Stay&amp;Tobe</strain>
        <tissue evidence="1">Testes</tissue>
    </source>
</reference>
<comment type="caution">
    <text evidence="1">The sequence shown here is derived from an EMBL/GenBank/DDBJ whole genome shotgun (WGS) entry which is preliminary data.</text>
</comment>
<organism evidence="1 2">
    <name type="scientific">Diploptera punctata</name>
    <name type="common">Pacific beetle cockroach</name>
    <dbReference type="NCBI Taxonomy" id="6984"/>
    <lineage>
        <taxon>Eukaryota</taxon>
        <taxon>Metazoa</taxon>
        <taxon>Ecdysozoa</taxon>
        <taxon>Arthropoda</taxon>
        <taxon>Hexapoda</taxon>
        <taxon>Insecta</taxon>
        <taxon>Pterygota</taxon>
        <taxon>Neoptera</taxon>
        <taxon>Polyneoptera</taxon>
        <taxon>Dictyoptera</taxon>
        <taxon>Blattodea</taxon>
        <taxon>Blaberoidea</taxon>
        <taxon>Blaberidae</taxon>
        <taxon>Diplopterinae</taxon>
        <taxon>Diploptera</taxon>
    </lineage>
</organism>
<reference evidence="1" key="1">
    <citation type="journal article" date="2023" name="IScience">
        <title>Live-bearing cockroach genome reveals convergent evolutionary mechanisms linked to viviparity in insects and beyond.</title>
        <authorList>
            <person name="Fouks B."/>
            <person name="Harrison M.C."/>
            <person name="Mikhailova A.A."/>
            <person name="Marchal E."/>
            <person name="English S."/>
            <person name="Carruthers M."/>
            <person name="Jennings E.C."/>
            <person name="Chiamaka E.L."/>
            <person name="Frigard R.A."/>
            <person name="Pippel M."/>
            <person name="Attardo G.M."/>
            <person name="Benoit J.B."/>
            <person name="Bornberg-Bauer E."/>
            <person name="Tobe S.S."/>
        </authorList>
    </citation>
    <scope>NUCLEOTIDE SEQUENCE</scope>
    <source>
        <strain evidence="1">Stay&amp;Tobe</strain>
    </source>
</reference>
<keyword evidence="2" id="KW-1185">Reference proteome</keyword>
<dbReference type="Proteomes" id="UP001233999">
    <property type="component" value="Unassembled WGS sequence"/>
</dbReference>